<reference evidence="1" key="1">
    <citation type="submission" date="2020-05" db="EMBL/GenBank/DDBJ databases">
        <title>Large-scale comparative analyses of tick genomes elucidate their genetic diversity and vector capacities.</title>
        <authorList>
            <person name="Jia N."/>
            <person name="Wang J."/>
            <person name="Shi W."/>
            <person name="Du L."/>
            <person name="Sun Y."/>
            <person name="Zhan W."/>
            <person name="Jiang J."/>
            <person name="Wang Q."/>
            <person name="Zhang B."/>
            <person name="Ji P."/>
            <person name="Sakyi L.B."/>
            <person name="Cui X."/>
            <person name="Yuan T."/>
            <person name="Jiang B."/>
            <person name="Yang W."/>
            <person name="Lam T.T.-Y."/>
            <person name="Chang Q."/>
            <person name="Ding S."/>
            <person name="Wang X."/>
            <person name="Zhu J."/>
            <person name="Ruan X."/>
            <person name="Zhao L."/>
            <person name="Wei J."/>
            <person name="Que T."/>
            <person name="Du C."/>
            <person name="Cheng J."/>
            <person name="Dai P."/>
            <person name="Han X."/>
            <person name="Huang E."/>
            <person name="Gao Y."/>
            <person name="Liu J."/>
            <person name="Shao H."/>
            <person name="Ye R."/>
            <person name="Li L."/>
            <person name="Wei W."/>
            <person name="Wang X."/>
            <person name="Wang C."/>
            <person name="Yang T."/>
            <person name="Huo Q."/>
            <person name="Li W."/>
            <person name="Guo W."/>
            <person name="Chen H."/>
            <person name="Zhou L."/>
            <person name="Ni X."/>
            <person name="Tian J."/>
            <person name="Zhou Y."/>
            <person name="Sheng Y."/>
            <person name="Liu T."/>
            <person name="Pan Y."/>
            <person name="Xia L."/>
            <person name="Li J."/>
            <person name="Zhao F."/>
            <person name="Cao W."/>
        </authorList>
    </citation>
    <scope>NUCLEOTIDE SEQUENCE</scope>
    <source>
        <strain evidence="1">Hyas-2018</strain>
    </source>
</reference>
<comment type="caution">
    <text evidence="1">The sequence shown here is derived from an EMBL/GenBank/DDBJ whole genome shotgun (WGS) entry which is preliminary data.</text>
</comment>
<evidence type="ECO:0000313" key="1">
    <source>
        <dbReference type="EMBL" id="KAH6927650.1"/>
    </source>
</evidence>
<evidence type="ECO:0000313" key="2">
    <source>
        <dbReference type="Proteomes" id="UP000821845"/>
    </source>
</evidence>
<dbReference type="EMBL" id="CM023486">
    <property type="protein sequence ID" value="KAH6927650.1"/>
    <property type="molecule type" value="Genomic_DNA"/>
</dbReference>
<protein>
    <submittedName>
        <fullName evidence="1">Uncharacterized protein</fullName>
    </submittedName>
</protein>
<accession>A0ACB7RZK4</accession>
<name>A0ACB7RZK4_HYAAI</name>
<dbReference type="Proteomes" id="UP000821845">
    <property type="component" value="Chromosome 6"/>
</dbReference>
<organism evidence="1 2">
    <name type="scientific">Hyalomma asiaticum</name>
    <name type="common">Tick</name>
    <dbReference type="NCBI Taxonomy" id="266040"/>
    <lineage>
        <taxon>Eukaryota</taxon>
        <taxon>Metazoa</taxon>
        <taxon>Ecdysozoa</taxon>
        <taxon>Arthropoda</taxon>
        <taxon>Chelicerata</taxon>
        <taxon>Arachnida</taxon>
        <taxon>Acari</taxon>
        <taxon>Parasitiformes</taxon>
        <taxon>Ixodida</taxon>
        <taxon>Ixodoidea</taxon>
        <taxon>Ixodidae</taxon>
        <taxon>Hyalomminae</taxon>
        <taxon>Hyalomma</taxon>
    </lineage>
</organism>
<gene>
    <name evidence="1" type="ORF">HPB50_006355</name>
</gene>
<proteinExistence type="predicted"/>
<sequence length="59" mass="6661">MGHRSPVLCTDGYELSSMVLHVEYTAPHPWARHRLVAATVLAVRVLAVQESSYQERHFG</sequence>
<keyword evidence="2" id="KW-1185">Reference proteome</keyword>